<keyword evidence="13" id="KW-1185">Reference proteome</keyword>
<dbReference type="Pfam" id="PF01035">
    <property type="entry name" value="DNA_binding_1"/>
    <property type="match status" value="1"/>
</dbReference>
<dbReference type="NCBIfam" id="TIGR00589">
    <property type="entry name" value="ogt"/>
    <property type="match status" value="1"/>
</dbReference>
<keyword evidence="3 9" id="KW-0963">Cytoplasm</keyword>
<evidence type="ECO:0000313" key="12">
    <source>
        <dbReference type="EMBL" id="SET44973.1"/>
    </source>
</evidence>
<evidence type="ECO:0000259" key="11">
    <source>
        <dbReference type="Pfam" id="PF02870"/>
    </source>
</evidence>
<dbReference type="GO" id="GO:0006307">
    <property type="term" value="P:DNA alkylation repair"/>
    <property type="evidence" value="ECO:0007669"/>
    <property type="project" value="UniProtKB-UniRule"/>
</dbReference>
<dbReference type="PANTHER" id="PTHR10815">
    <property type="entry name" value="METHYLATED-DNA--PROTEIN-CYSTEINE METHYLTRANSFERASE"/>
    <property type="match status" value="1"/>
</dbReference>
<organism evidence="12 13">
    <name type="scientific">Thorsellia anophelis DSM 18579</name>
    <dbReference type="NCBI Taxonomy" id="1123402"/>
    <lineage>
        <taxon>Bacteria</taxon>
        <taxon>Pseudomonadati</taxon>
        <taxon>Pseudomonadota</taxon>
        <taxon>Gammaproteobacteria</taxon>
        <taxon>Enterobacterales</taxon>
        <taxon>Thorselliaceae</taxon>
        <taxon>Thorsellia</taxon>
    </lineage>
</organism>
<comment type="catalytic activity">
    <reaction evidence="1 9">
        <text>a 4-O-methyl-thymidine in DNA + L-cysteinyl-[protein] = a thymidine in DNA + S-methyl-L-cysteinyl-[protein]</text>
        <dbReference type="Rhea" id="RHEA:53428"/>
        <dbReference type="Rhea" id="RHEA-COMP:10131"/>
        <dbReference type="Rhea" id="RHEA-COMP:10132"/>
        <dbReference type="Rhea" id="RHEA-COMP:13555"/>
        <dbReference type="Rhea" id="RHEA-COMP:13556"/>
        <dbReference type="ChEBI" id="CHEBI:29950"/>
        <dbReference type="ChEBI" id="CHEBI:82612"/>
        <dbReference type="ChEBI" id="CHEBI:137386"/>
        <dbReference type="ChEBI" id="CHEBI:137387"/>
        <dbReference type="EC" id="2.1.1.63"/>
    </reaction>
</comment>
<dbReference type="GO" id="GO:0003908">
    <property type="term" value="F:methylated-DNA-[protein]-cysteine S-methyltransferase activity"/>
    <property type="evidence" value="ECO:0007669"/>
    <property type="project" value="UniProtKB-UniRule"/>
</dbReference>
<gene>
    <name evidence="12" type="ORF">SAMN02583745_02397</name>
</gene>
<sequence length="205" mass="23313">MTIINEKPIPYAEFVSSFESISYFNKQEMPDELLYGVYESPIGLITLGIYENALCYLSFAEICERTNLPLPAKKLENFYKKTAKLSDNHPIINQCKKELSEYFQYQRQEFTIPLALPGTFFQRQVWASLTHIPYGSTISYQMQAAWIHNEKGMRAVGTANGANPIALIIPCHRVIGKNGHLTGYAGGLHIKKALLDFENRIVFNL</sequence>
<keyword evidence="5 9" id="KW-0808">Transferase</keyword>
<dbReference type="InterPro" id="IPR008332">
    <property type="entry name" value="MethylG_MeTrfase_N"/>
</dbReference>
<evidence type="ECO:0000256" key="3">
    <source>
        <dbReference type="ARBA" id="ARBA00022490"/>
    </source>
</evidence>
<dbReference type="Pfam" id="PF02870">
    <property type="entry name" value="Methyltransf_1N"/>
    <property type="match status" value="1"/>
</dbReference>
<evidence type="ECO:0000256" key="4">
    <source>
        <dbReference type="ARBA" id="ARBA00022603"/>
    </source>
</evidence>
<dbReference type="InterPro" id="IPR036217">
    <property type="entry name" value="MethylDNA_cys_MeTrfase_DNAb"/>
</dbReference>
<evidence type="ECO:0000256" key="8">
    <source>
        <dbReference type="ARBA" id="ARBA00049348"/>
    </source>
</evidence>
<dbReference type="EMBL" id="FOHV01000027">
    <property type="protein sequence ID" value="SET44973.1"/>
    <property type="molecule type" value="Genomic_DNA"/>
</dbReference>
<dbReference type="GO" id="GO:0005737">
    <property type="term" value="C:cytoplasm"/>
    <property type="evidence" value="ECO:0007669"/>
    <property type="project" value="UniProtKB-SubCell"/>
</dbReference>
<evidence type="ECO:0000256" key="2">
    <source>
        <dbReference type="ARBA" id="ARBA00008711"/>
    </source>
</evidence>
<dbReference type="HAMAP" id="MF_00772">
    <property type="entry name" value="OGT"/>
    <property type="match status" value="1"/>
</dbReference>
<comment type="miscellaneous">
    <text evidence="9">This enzyme catalyzes only one turnover and therefore is not strictly catalytic. According to one definition, an enzyme is a biocatalyst that acts repeatedly and over many reaction cycles.</text>
</comment>
<comment type="catalytic activity">
    <reaction evidence="8 9">
        <text>a 6-O-methyl-2'-deoxyguanosine in DNA + L-cysteinyl-[protein] = S-methyl-L-cysteinyl-[protein] + a 2'-deoxyguanosine in DNA</text>
        <dbReference type="Rhea" id="RHEA:24000"/>
        <dbReference type="Rhea" id="RHEA-COMP:10131"/>
        <dbReference type="Rhea" id="RHEA-COMP:10132"/>
        <dbReference type="Rhea" id="RHEA-COMP:11367"/>
        <dbReference type="Rhea" id="RHEA-COMP:11368"/>
        <dbReference type="ChEBI" id="CHEBI:29950"/>
        <dbReference type="ChEBI" id="CHEBI:82612"/>
        <dbReference type="ChEBI" id="CHEBI:85445"/>
        <dbReference type="ChEBI" id="CHEBI:85448"/>
        <dbReference type="EC" id="2.1.1.63"/>
    </reaction>
</comment>
<feature type="domain" description="Methylated-DNA-[protein]-cysteine S-methyltransferase DNA binding" evidence="10">
    <location>
        <begin position="121"/>
        <end position="199"/>
    </location>
</feature>
<dbReference type="InterPro" id="IPR023546">
    <property type="entry name" value="MGMT"/>
</dbReference>
<dbReference type="STRING" id="1123402.SAMN02583745_02397"/>
<dbReference type="RefSeq" id="WP_218139530.1">
    <property type="nucleotide sequence ID" value="NZ_FOHV01000027.1"/>
</dbReference>
<comment type="subcellular location">
    <subcellularLocation>
        <location evidence="9">Cytoplasm</location>
    </subcellularLocation>
</comment>
<name>A0A1I0EI30_9GAMM</name>
<protein>
    <recommendedName>
        <fullName evidence="9">Methylated-DNA--protein-cysteine methyltransferase</fullName>
        <ecNumber evidence="9">2.1.1.63</ecNumber>
    </recommendedName>
    <alternativeName>
        <fullName evidence="9">6-O-methylguanine-DNA methyltransferase</fullName>
        <shortName evidence="9">MGMT</shortName>
    </alternativeName>
    <alternativeName>
        <fullName evidence="9">O-6-methylguanine-DNA-alkyltransferase</fullName>
    </alternativeName>
</protein>
<evidence type="ECO:0000256" key="9">
    <source>
        <dbReference type="HAMAP-Rule" id="MF_00772"/>
    </source>
</evidence>
<dbReference type="InterPro" id="IPR036388">
    <property type="entry name" value="WH-like_DNA-bd_sf"/>
</dbReference>
<keyword evidence="4 9" id="KW-0489">Methyltransferase</keyword>
<dbReference type="InterPro" id="IPR036631">
    <property type="entry name" value="MGMT_N_sf"/>
</dbReference>
<dbReference type="SUPFAM" id="SSF53155">
    <property type="entry name" value="Methylated DNA-protein cysteine methyltransferase domain"/>
    <property type="match status" value="1"/>
</dbReference>
<evidence type="ECO:0000313" key="13">
    <source>
        <dbReference type="Proteomes" id="UP000242642"/>
    </source>
</evidence>
<reference evidence="13" key="1">
    <citation type="submission" date="2016-10" db="EMBL/GenBank/DDBJ databases">
        <authorList>
            <person name="Varghese N."/>
            <person name="Submissions S."/>
        </authorList>
    </citation>
    <scope>NUCLEOTIDE SEQUENCE [LARGE SCALE GENOMIC DNA]</scope>
    <source>
        <strain evidence="13">DSM 18579</strain>
    </source>
</reference>
<keyword evidence="6 9" id="KW-0227">DNA damage</keyword>
<dbReference type="Proteomes" id="UP000242642">
    <property type="component" value="Unassembled WGS sequence"/>
</dbReference>
<evidence type="ECO:0000256" key="1">
    <source>
        <dbReference type="ARBA" id="ARBA00001286"/>
    </source>
</evidence>
<evidence type="ECO:0000259" key="10">
    <source>
        <dbReference type="Pfam" id="PF01035"/>
    </source>
</evidence>
<dbReference type="AlphaFoldDB" id="A0A1I0EI30"/>
<dbReference type="SUPFAM" id="SSF46767">
    <property type="entry name" value="Methylated DNA-protein cysteine methyltransferase, C-terminal domain"/>
    <property type="match status" value="1"/>
</dbReference>
<comment type="similarity">
    <text evidence="2 9">Belongs to the MGMT family.</text>
</comment>
<feature type="domain" description="Methylguanine DNA methyltransferase ribonuclease-like" evidence="11">
    <location>
        <begin position="33"/>
        <end position="116"/>
    </location>
</feature>
<evidence type="ECO:0000256" key="7">
    <source>
        <dbReference type="ARBA" id="ARBA00023204"/>
    </source>
</evidence>
<dbReference type="PROSITE" id="PS00374">
    <property type="entry name" value="MGMT"/>
    <property type="match status" value="1"/>
</dbReference>
<dbReference type="PANTHER" id="PTHR10815:SF5">
    <property type="entry name" value="METHYLATED-DNA--PROTEIN-CYSTEINE METHYLTRANSFERASE"/>
    <property type="match status" value="1"/>
</dbReference>
<proteinExistence type="inferred from homology"/>
<dbReference type="InterPro" id="IPR014048">
    <property type="entry name" value="MethylDNA_cys_MeTrfase_DNA-bd"/>
</dbReference>
<evidence type="ECO:0000256" key="6">
    <source>
        <dbReference type="ARBA" id="ARBA00022763"/>
    </source>
</evidence>
<dbReference type="Gene3D" id="3.30.160.70">
    <property type="entry name" value="Methylated DNA-protein cysteine methyltransferase domain"/>
    <property type="match status" value="1"/>
</dbReference>
<accession>A0A1I0EI30</accession>
<comment type="function">
    <text evidence="9">Involved in the cellular defense against the biological effects of O6-methylguanine (O6-MeG) and O4-methylthymine (O4-MeT) in DNA. Repairs the methylated nucleobase in DNA by stoichiometrically transferring the methyl group to a cysteine residue in the enzyme. This is a suicide reaction: the enzyme is irreversibly inactivated.</text>
</comment>
<feature type="active site" description="Nucleophile; methyl group acceptor" evidence="9">
    <location>
        <position position="171"/>
    </location>
</feature>
<keyword evidence="7 9" id="KW-0234">DNA repair</keyword>
<dbReference type="InterPro" id="IPR001497">
    <property type="entry name" value="MethylDNA_cys_MeTrfase_AS"/>
</dbReference>
<dbReference type="CDD" id="cd06445">
    <property type="entry name" value="ATase"/>
    <property type="match status" value="1"/>
</dbReference>
<dbReference type="Gene3D" id="1.10.10.10">
    <property type="entry name" value="Winged helix-like DNA-binding domain superfamily/Winged helix DNA-binding domain"/>
    <property type="match status" value="1"/>
</dbReference>
<evidence type="ECO:0000256" key="5">
    <source>
        <dbReference type="ARBA" id="ARBA00022679"/>
    </source>
</evidence>
<dbReference type="FunFam" id="1.10.10.10:FF:000214">
    <property type="entry name" value="Methylated-DNA--protein-cysteine methyltransferase"/>
    <property type="match status" value="1"/>
</dbReference>
<dbReference type="GO" id="GO:0032259">
    <property type="term" value="P:methylation"/>
    <property type="evidence" value="ECO:0007669"/>
    <property type="project" value="UniProtKB-KW"/>
</dbReference>
<dbReference type="EC" id="2.1.1.63" evidence="9"/>